<feature type="transmembrane region" description="Helical" evidence="1">
    <location>
        <begin position="294"/>
        <end position="316"/>
    </location>
</feature>
<evidence type="ECO:0000313" key="3">
    <source>
        <dbReference type="Proteomes" id="UP001470230"/>
    </source>
</evidence>
<dbReference type="Proteomes" id="UP001470230">
    <property type="component" value="Unassembled WGS sequence"/>
</dbReference>
<accession>A0ABR2IC07</accession>
<organism evidence="2 3">
    <name type="scientific">Tritrichomonas musculus</name>
    <dbReference type="NCBI Taxonomy" id="1915356"/>
    <lineage>
        <taxon>Eukaryota</taxon>
        <taxon>Metamonada</taxon>
        <taxon>Parabasalia</taxon>
        <taxon>Tritrichomonadida</taxon>
        <taxon>Tritrichomonadidae</taxon>
        <taxon>Tritrichomonas</taxon>
    </lineage>
</organism>
<reference evidence="2 3" key="1">
    <citation type="submission" date="2024-04" db="EMBL/GenBank/DDBJ databases">
        <title>Tritrichomonas musculus Genome.</title>
        <authorList>
            <person name="Alves-Ferreira E."/>
            <person name="Grigg M."/>
            <person name="Lorenzi H."/>
            <person name="Galac M."/>
        </authorList>
    </citation>
    <scope>NUCLEOTIDE SEQUENCE [LARGE SCALE GENOMIC DNA]</scope>
    <source>
        <strain evidence="2 3">EAF2021</strain>
    </source>
</reference>
<proteinExistence type="predicted"/>
<evidence type="ECO:0000313" key="2">
    <source>
        <dbReference type="EMBL" id="KAK8860351.1"/>
    </source>
</evidence>
<keyword evidence="3" id="KW-1185">Reference proteome</keyword>
<evidence type="ECO:0000256" key="1">
    <source>
        <dbReference type="SAM" id="Phobius"/>
    </source>
</evidence>
<comment type="caution">
    <text evidence="2">The sequence shown here is derived from an EMBL/GenBank/DDBJ whole genome shotgun (WGS) entry which is preliminary data.</text>
</comment>
<name>A0ABR2IC07_9EUKA</name>
<keyword evidence="1" id="KW-0812">Transmembrane</keyword>
<protein>
    <submittedName>
        <fullName evidence="2">Uncharacterized protein</fullName>
    </submittedName>
</protein>
<keyword evidence="1" id="KW-0472">Membrane</keyword>
<dbReference type="EMBL" id="JAPFFF010000018">
    <property type="protein sequence ID" value="KAK8860351.1"/>
    <property type="molecule type" value="Genomic_DNA"/>
</dbReference>
<keyword evidence="1" id="KW-1133">Transmembrane helix</keyword>
<gene>
    <name evidence="2" type="ORF">M9Y10_012015</name>
</gene>
<sequence length="337" mass="38144">MLALFFIIKAKSDCIKYQQDTFNSSIACPKDCIIVSNSLFRNIDKPILDCELNRIEFNDCIFTNVLSIVNSNRIESFYFNRNCCNNNGNSLNSICISVSPKSECNFIMNTFSGFVGNKESNFFYFASKKIRITNLNLTNNRGFNFATSISQPSDTLQFDDTTFCNNENFNGHIFISIEAGSFHFDRIYDDGSKSITFLETDNDLHFIITRAYLKNDMNITIGNGTVWFVHSYISGTYPKIGETVPLSGVVVDSSINSASTYFINHLSVPECRTKNIETIPPPRHTVASSMKLKIAFSFIGGAILGVVVFLIIYFTVKYSIKCYQKKQDQQHPVFELN</sequence>